<feature type="chain" id="PRO_5034236506" description="Secreted protein" evidence="1">
    <location>
        <begin position="28"/>
        <end position="74"/>
    </location>
</feature>
<feature type="signal peptide" evidence="1">
    <location>
        <begin position="1"/>
        <end position="27"/>
    </location>
</feature>
<evidence type="ECO:0000256" key="1">
    <source>
        <dbReference type="SAM" id="SignalP"/>
    </source>
</evidence>
<proteinExistence type="predicted"/>
<accession>A0A8D3A510</accession>
<reference evidence="2" key="2">
    <citation type="submission" date="2025-08" db="UniProtKB">
        <authorList>
            <consortium name="Ensembl"/>
        </authorList>
    </citation>
    <scope>IDENTIFICATION</scope>
</reference>
<evidence type="ECO:0000313" key="3">
    <source>
        <dbReference type="Proteomes" id="UP000694558"/>
    </source>
</evidence>
<organism evidence="2 3">
    <name type="scientific">Scophthalmus maximus</name>
    <name type="common">Turbot</name>
    <name type="synonym">Psetta maxima</name>
    <dbReference type="NCBI Taxonomy" id="52904"/>
    <lineage>
        <taxon>Eukaryota</taxon>
        <taxon>Metazoa</taxon>
        <taxon>Chordata</taxon>
        <taxon>Craniata</taxon>
        <taxon>Vertebrata</taxon>
        <taxon>Euteleostomi</taxon>
        <taxon>Actinopterygii</taxon>
        <taxon>Neopterygii</taxon>
        <taxon>Teleostei</taxon>
        <taxon>Neoteleostei</taxon>
        <taxon>Acanthomorphata</taxon>
        <taxon>Carangaria</taxon>
        <taxon>Pleuronectiformes</taxon>
        <taxon>Pleuronectoidei</taxon>
        <taxon>Scophthalmidae</taxon>
        <taxon>Scophthalmus</taxon>
    </lineage>
</organism>
<reference evidence="2" key="1">
    <citation type="submission" date="2023-05" db="EMBL/GenBank/DDBJ databases">
        <title>High-quality long-read genome of Scophthalmus maximus.</title>
        <authorList>
            <person name="Lien S."/>
            <person name="Martinez P."/>
        </authorList>
    </citation>
    <scope>NUCLEOTIDE SEQUENCE [LARGE SCALE GENOMIC DNA]</scope>
</reference>
<dbReference type="AlphaFoldDB" id="A0A8D3A510"/>
<keyword evidence="1" id="KW-0732">Signal</keyword>
<sequence>MSTHTLTHAHTVIHFLFTSPLLIDVYAESCLSLKFRSAVCVRCRLNGNQQSWAASPLSSFLLNLNYLPVRGGWV</sequence>
<protein>
    <recommendedName>
        <fullName evidence="4">Secreted protein</fullName>
    </recommendedName>
</protein>
<evidence type="ECO:0008006" key="4">
    <source>
        <dbReference type="Google" id="ProtNLM"/>
    </source>
</evidence>
<dbReference type="Ensembl" id="ENSSMAT00000012769.2">
    <property type="protein sequence ID" value="ENSSMAP00000012605.2"/>
    <property type="gene ID" value="ENSSMAG00000007761.2"/>
</dbReference>
<name>A0A8D3A510_SCOMX</name>
<evidence type="ECO:0000313" key="2">
    <source>
        <dbReference type="Ensembl" id="ENSSMAP00000012605.2"/>
    </source>
</evidence>
<dbReference type="Proteomes" id="UP000694558">
    <property type="component" value="Chromosome 17"/>
</dbReference>